<keyword evidence="2" id="KW-1185">Reference proteome</keyword>
<dbReference type="InParanoid" id="A0A1Y2E7F2"/>
<accession>A0A1Y2E7F2</accession>
<dbReference type="Proteomes" id="UP000193689">
    <property type="component" value="Unassembled WGS sequence"/>
</dbReference>
<dbReference type="RefSeq" id="XP_040717878.1">
    <property type="nucleotide sequence ID" value="XM_040853732.1"/>
</dbReference>
<evidence type="ECO:0000313" key="1">
    <source>
        <dbReference type="EMBL" id="ORY67254.1"/>
    </source>
</evidence>
<organism evidence="1 2">
    <name type="scientific">Pseudomassariella vexata</name>
    <dbReference type="NCBI Taxonomy" id="1141098"/>
    <lineage>
        <taxon>Eukaryota</taxon>
        <taxon>Fungi</taxon>
        <taxon>Dikarya</taxon>
        <taxon>Ascomycota</taxon>
        <taxon>Pezizomycotina</taxon>
        <taxon>Sordariomycetes</taxon>
        <taxon>Xylariomycetidae</taxon>
        <taxon>Amphisphaeriales</taxon>
        <taxon>Pseudomassariaceae</taxon>
        <taxon>Pseudomassariella</taxon>
    </lineage>
</organism>
<gene>
    <name evidence="1" type="ORF">BCR38DRAFT_153595</name>
</gene>
<proteinExistence type="predicted"/>
<protein>
    <submittedName>
        <fullName evidence="1">Uncharacterized protein</fullName>
    </submittedName>
</protein>
<name>A0A1Y2E7F2_9PEZI</name>
<comment type="caution">
    <text evidence="1">The sequence shown here is derived from an EMBL/GenBank/DDBJ whole genome shotgun (WGS) entry which is preliminary data.</text>
</comment>
<evidence type="ECO:0000313" key="2">
    <source>
        <dbReference type="Proteomes" id="UP000193689"/>
    </source>
</evidence>
<reference evidence="1 2" key="1">
    <citation type="submission" date="2016-07" db="EMBL/GenBank/DDBJ databases">
        <title>Pervasive Adenine N6-methylation of Active Genes in Fungi.</title>
        <authorList>
            <consortium name="DOE Joint Genome Institute"/>
            <person name="Mondo S.J."/>
            <person name="Dannebaum R.O."/>
            <person name="Kuo R.C."/>
            <person name="Labutti K."/>
            <person name="Haridas S."/>
            <person name="Kuo A."/>
            <person name="Salamov A."/>
            <person name="Ahrendt S.R."/>
            <person name="Lipzen A."/>
            <person name="Sullivan W."/>
            <person name="Andreopoulos W.B."/>
            <person name="Clum A."/>
            <person name="Lindquist E."/>
            <person name="Daum C."/>
            <person name="Ramamoorthy G.K."/>
            <person name="Gryganskyi A."/>
            <person name="Culley D."/>
            <person name="Magnuson J.K."/>
            <person name="James T.Y."/>
            <person name="O'Malley M.A."/>
            <person name="Stajich J.E."/>
            <person name="Spatafora J.W."/>
            <person name="Visel A."/>
            <person name="Grigoriev I.V."/>
        </authorList>
    </citation>
    <scope>NUCLEOTIDE SEQUENCE [LARGE SCALE GENOMIC DNA]</scope>
    <source>
        <strain evidence="1 2">CBS 129021</strain>
    </source>
</reference>
<dbReference type="AlphaFoldDB" id="A0A1Y2E7F2"/>
<sequence length="206" mass="23038">MRFHGATISTNAAPEQTIRNQPLMMGSPLHYDEAPKSNGRQVVWMCCTTHSGARKGVSSFPLIGSFDWLPSLALAGQPLHSQSRPRLLVRKYRALHCDQLLRVAVEDAVSQQYMARERGHYWEDQYYKAVEQLCLIVTTMPKNAECYALLVDAMEKDFRSCKAGVESGSAQWRLISQAKALVPNGSSNLVSAKRQDAMVGRQHCDL</sequence>
<dbReference type="GeneID" id="63769944"/>
<dbReference type="EMBL" id="MCFJ01000004">
    <property type="protein sequence ID" value="ORY67254.1"/>
    <property type="molecule type" value="Genomic_DNA"/>
</dbReference>